<evidence type="ECO:0000313" key="10">
    <source>
        <dbReference type="Proteomes" id="UP000237682"/>
    </source>
</evidence>
<sequence length="175" mass="19094">MTIADITQSVVAFVRAHEAWGNLVVLLLAFGESLAFVSLLLPATVILLGIGFLIGESGMSLWPFWAAAALGAFLGDWLSYWIGLKLEHRVAHYWPLSRYPNLLPRGHRFFERWGALGVFFGRFLGPLRASVPLVAGICQMPALAFQLVNAASAVIWAFGVLAPGALGLNWLQSLF</sequence>
<dbReference type="GO" id="GO:0005886">
    <property type="term" value="C:plasma membrane"/>
    <property type="evidence" value="ECO:0007669"/>
    <property type="project" value="UniProtKB-SubCell"/>
</dbReference>
<protein>
    <submittedName>
        <fullName evidence="9">DedA family protein</fullName>
    </submittedName>
</protein>
<feature type="transmembrane region" description="Helical" evidence="7">
    <location>
        <begin position="113"/>
        <end position="135"/>
    </location>
</feature>
<dbReference type="Proteomes" id="UP000237682">
    <property type="component" value="Unassembled WGS sequence"/>
</dbReference>
<feature type="transmembrane region" description="Helical" evidence="7">
    <location>
        <begin position="61"/>
        <end position="82"/>
    </location>
</feature>
<evidence type="ECO:0000256" key="5">
    <source>
        <dbReference type="ARBA" id="ARBA00022989"/>
    </source>
</evidence>
<evidence type="ECO:0000256" key="3">
    <source>
        <dbReference type="ARBA" id="ARBA00022475"/>
    </source>
</evidence>
<dbReference type="Pfam" id="PF09335">
    <property type="entry name" value="VTT_dom"/>
    <property type="match status" value="1"/>
</dbReference>
<keyword evidence="4 7" id="KW-0812">Transmembrane</keyword>
<gene>
    <name evidence="9" type="ORF">C5L14_23900</name>
</gene>
<feature type="transmembrane region" description="Helical" evidence="7">
    <location>
        <begin position="33"/>
        <end position="54"/>
    </location>
</feature>
<comment type="similarity">
    <text evidence="2 7">Belongs to the DedA family.</text>
</comment>
<feature type="domain" description="VTT" evidence="8">
    <location>
        <begin position="41"/>
        <end position="165"/>
    </location>
</feature>
<keyword evidence="10" id="KW-1185">Reference proteome</keyword>
<name>A0A2S9Q6K8_9HYPH</name>
<evidence type="ECO:0000256" key="6">
    <source>
        <dbReference type="ARBA" id="ARBA00023136"/>
    </source>
</evidence>
<evidence type="ECO:0000313" key="9">
    <source>
        <dbReference type="EMBL" id="PRH84998.1"/>
    </source>
</evidence>
<dbReference type="EMBL" id="PUEJ01000010">
    <property type="protein sequence ID" value="PRH84998.1"/>
    <property type="molecule type" value="Genomic_DNA"/>
</dbReference>
<evidence type="ECO:0000256" key="4">
    <source>
        <dbReference type="ARBA" id="ARBA00022692"/>
    </source>
</evidence>
<reference evidence="9 10" key="1">
    <citation type="submission" date="2018-02" db="EMBL/GenBank/DDBJ databases">
        <title>Whole genome sequencing of endophytic bacterium.</title>
        <authorList>
            <person name="Eedara R."/>
            <person name="Podile A.R."/>
        </authorList>
    </citation>
    <scope>NUCLEOTIDE SEQUENCE [LARGE SCALE GENOMIC DNA]</scope>
    <source>
        <strain evidence="9 10">RP1T</strain>
    </source>
</reference>
<evidence type="ECO:0000256" key="2">
    <source>
        <dbReference type="ARBA" id="ARBA00010792"/>
    </source>
</evidence>
<dbReference type="AlphaFoldDB" id="A0A2S9Q6K8"/>
<dbReference type="PANTHER" id="PTHR30353">
    <property type="entry name" value="INNER MEMBRANE PROTEIN DEDA-RELATED"/>
    <property type="match status" value="1"/>
</dbReference>
<comment type="subcellular location">
    <subcellularLocation>
        <location evidence="1 7">Cell membrane</location>
        <topology evidence="1 7">Multi-pass membrane protein</topology>
    </subcellularLocation>
</comment>
<dbReference type="InterPro" id="IPR032818">
    <property type="entry name" value="DedA-like"/>
</dbReference>
<dbReference type="InterPro" id="IPR032816">
    <property type="entry name" value="VTT_dom"/>
</dbReference>
<evidence type="ECO:0000256" key="7">
    <source>
        <dbReference type="RuleBase" id="RU367016"/>
    </source>
</evidence>
<dbReference type="RefSeq" id="WP_105864582.1">
    <property type="nucleotide sequence ID" value="NZ_PUEJ01000010.1"/>
</dbReference>
<proteinExistence type="inferred from homology"/>
<comment type="caution">
    <text evidence="9">The sequence shown here is derived from an EMBL/GenBank/DDBJ whole genome shotgun (WGS) entry which is preliminary data.</text>
</comment>
<keyword evidence="6 7" id="KW-0472">Membrane</keyword>
<evidence type="ECO:0000256" key="1">
    <source>
        <dbReference type="ARBA" id="ARBA00004651"/>
    </source>
</evidence>
<accession>A0A2S9Q6K8</accession>
<organism evidence="9 10">
    <name type="scientific">Labrys okinawensis</name>
    <dbReference type="NCBI Taxonomy" id="346911"/>
    <lineage>
        <taxon>Bacteria</taxon>
        <taxon>Pseudomonadati</taxon>
        <taxon>Pseudomonadota</taxon>
        <taxon>Alphaproteobacteria</taxon>
        <taxon>Hyphomicrobiales</taxon>
        <taxon>Xanthobacteraceae</taxon>
        <taxon>Labrys</taxon>
    </lineage>
</organism>
<evidence type="ECO:0000259" key="8">
    <source>
        <dbReference type="Pfam" id="PF09335"/>
    </source>
</evidence>
<keyword evidence="5 7" id="KW-1133">Transmembrane helix</keyword>
<feature type="transmembrane region" description="Helical" evidence="7">
    <location>
        <begin position="147"/>
        <end position="171"/>
    </location>
</feature>
<dbReference type="PANTHER" id="PTHR30353:SF15">
    <property type="entry name" value="INNER MEMBRANE PROTEIN YABI"/>
    <property type="match status" value="1"/>
</dbReference>
<keyword evidence="3 7" id="KW-1003">Cell membrane</keyword>
<dbReference type="OrthoDB" id="9801622at2"/>